<evidence type="ECO:0000256" key="1">
    <source>
        <dbReference type="SAM" id="MobiDB-lite"/>
    </source>
</evidence>
<dbReference type="InParanoid" id="A0A3B1J212"/>
<accession>A0A3B1J212</accession>
<name>A0A3B1J212_ASTMX</name>
<reference evidence="2" key="4">
    <citation type="submission" date="2025-09" db="UniProtKB">
        <authorList>
            <consortium name="Ensembl"/>
        </authorList>
    </citation>
    <scope>IDENTIFICATION</scope>
</reference>
<evidence type="ECO:0000313" key="3">
    <source>
        <dbReference type="Proteomes" id="UP000018467"/>
    </source>
</evidence>
<reference evidence="3" key="1">
    <citation type="submission" date="2013-03" db="EMBL/GenBank/DDBJ databases">
        <authorList>
            <person name="Jeffery W."/>
            <person name="Warren W."/>
            <person name="Wilson R.K."/>
        </authorList>
    </citation>
    <scope>NUCLEOTIDE SEQUENCE</scope>
    <source>
        <strain evidence="3">female</strain>
    </source>
</reference>
<feature type="region of interest" description="Disordered" evidence="1">
    <location>
        <begin position="35"/>
        <end position="87"/>
    </location>
</feature>
<evidence type="ECO:0000313" key="2">
    <source>
        <dbReference type="Ensembl" id="ENSAMXP00000035409.1"/>
    </source>
</evidence>
<dbReference type="Proteomes" id="UP000018467">
    <property type="component" value="Unassembled WGS sequence"/>
</dbReference>
<keyword evidence="3" id="KW-1185">Reference proteome</keyword>
<protein>
    <submittedName>
        <fullName evidence="2">Uncharacterized protein</fullName>
    </submittedName>
</protein>
<reference evidence="2" key="3">
    <citation type="submission" date="2025-08" db="UniProtKB">
        <authorList>
            <consortium name="Ensembl"/>
        </authorList>
    </citation>
    <scope>IDENTIFICATION</scope>
</reference>
<reference evidence="3" key="2">
    <citation type="journal article" date="2014" name="Nat. Commun.">
        <title>The cavefish genome reveals candidate genes for eye loss.</title>
        <authorList>
            <person name="McGaugh S.E."/>
            <person name="Gross J.B."/>
            <person name="Aken B."/>
            <person name="Blin M."/>
            <person name="Borowsky R."/>
            <person name="Chalopin D."/>
            <person name="Hinaux H."/>
            <person name="Jeffery W.R."/>
            <person name="Keene A."/>
            <person name="Ma L."/>
            <person name="Minx P."/>
            <person name="Murphy D."/>
            <person name="O'Quin K.E."/>
            <person name="Retaux S."/>
            <person name="Rohner N."/>
            <person name="Searle S.M."/>
            <person name="Stahl B.A."/>
            <person name="Tabin C."/>
            <person name="Volff J.N."/>
            <person name="Yoshizawa M."/>
            <person name="Warren W.C."/>
        </authorList>
    </citation>
    <scope>NUCLEOTIDE SEQUENCE [LARGE SCALE GENOMIC DNA]</scope>
    <source>
        <strain evidence="3">female</strain>
    </source>
</reference>
<dbReference type="Ensembl" id="ENSAMXT00000046650.1">
    <property type="protein sequence ID" value="ENSAMXP00000035409.1"/>
    <property type="gene ID" value="ENSAMXG00000041771.1"/>
</dbReference>
<dbReference type="AlphaFoldDB" id="A0A3B1J212"/>
<organism evidence="2 3">
    <name type="scientific">Astyanax mexicanus</name>
    <name type="common">Blind cave fish</name>
    <name type="synonym">Astyanax fasciatus mexicanus</name>
    <dbReference type="NCBI Taxonomy" id="7994"/>
    <lineage>
        <taxon>Eukaryota</taxon>
        <taxon>Metazoa</taxon>
        <taxon>Chordata</taxon>
        <taxon>Craniata</taxon>
        <taxon>Vertebrata</taxon>
        <taxon>Euteleostomi</taxon>
        <taxon>Actinopterygii</taxon>
        <taxon>Neopterygii</taxon>
        <taxon>Teleostei</taxon>
        <taxon>Ostariophysi</taxon>
        <taxon>Characiformes</taxon>
        <taxon>Characoidei</taxon>
        <taxon>Acestrorhamphidae</taxon>
        <taxon>Acestrorhamphinae</taxon>
        <taxon>Astyanax</taxon>
    </lineage>
</organism>
<proteinExistence type="predicted"/>
<sequence length="87" mass="9691">PECLYVILKKQLFPVLIICCKILTAVCYSRMPRIPFSPQNPQKYVTERTARPQQPRHSASAEATPGMSSRKRSIKNSICPQAGCGSL</sequence>